<dbReference type="Proteomes" id="UP001174136">
    <property type="component" value="Unassembled WGS sequence"/>
</dbReference>
<name>A0AA47NR19_MERPO</name>
<feature type="compositionally biased region" description="Polar residues" evidence="2">
    <location>
        <begin position="91"/>
        <end position="128"/>
    </location>
</feature>
<evidence type="ECO:0000256" key="3">
    <source>
        <dbReference type="SAM" id="Phobius"/>
    </source>
</evidence>
<evidence type="ECO:0000256" key="2">
    <source>
        <dbReference type="SAM" id="MobiDB-lite"/>
    </source>
</evidence>
<accession>A0AA47NR19</accession>
<dbReference type="Pfam" id="PF14975">
    <property type="entry name" value="DUF4512"/>
    <property type="match status" value="1"/>
</dbReference>
<dbReference type="InterPro" id="IPR026776">
    <property type="entry name" value="UPF0729_C18orf32-like"/>
</dbReference>
<keyword evidence="5" id="KW-1185">Reference proteome</keyword>
<evidence type="ECO:0000313" key="4">
    <source>
        <dbReference type="EMBL" id="KAK0133297.1"/>
    </source>
</evidence>
<sequence>MLRGGDDDLSNLHCGTAIHIGAWFSKRVFFNWIPTFIKTMVCIPCIVIPVLLWVYKRFLEPIIYPFISPFINKFWPKKAVQEPAPGIAKNAETSNGTSTVCSPTQPESNQCDSGQPQSNGEATANSSAAVPDKKTD</sequence>
<keyword evidence="3" id="KW-0812">Transmembrane</keyword>
<feature type="region of interest" description="Disordered" evidence="2">
    <location>
        <begin position="86"/>
        <end position="136"/>
    </location>
</feature>
<comment type="caution">
    <text evidence="4">The sequence shown here is derived from an EMBL/GenBank/DDBJ whole genome shotgun (WGS) entry which is preliminary data.</text>
</comment>
<dbReference type="PANTHER" id="PTHR13456:SF0">
    <property type="entry name" value="UPF0729 PROTEIN C18ORF32"/>
    <property type="match status" value="1"/>
</dbReference>
<feature type="transmembrane region" description="Helical" evidence="3">
    <location>
        <begin position="32"/>
        <end position="55"/>
    </location>
</feature>
<keyword evidence="3" id="KW-1133">Transmembrane helix</keyword>
<evidence type="ECO:0000313" key="5">
    <source>
        <dbReference type="Proteomes" id="UP001174136"/>
    </source>
</evidence>
<keyword evidence="3" id="KW-0472">Membrane</keyword>
<reference evidence="4" key="1">
    <citation type="journal article" date="2023" name="Front. Mar. Sci.">
        <title>A new Merluccius polli reference genome to investigate the effects of global change in West African waters.</title>
        <authorList>
            <person name="Mateo J.L."/>
            <person name="Blanco-Fernandez C."/>
            <person name="Garcia-Vazquez E."/>
            <person name="Machado-Schiaffino G."/>
        </authorList>
    </citation>
    <scope>NUCLEOTIDE SEQUENCE</scope>
    <source>
        <strain evidence="4">C29</strain>
        <tissue evidence="4">Fin</tissue>
    </source>
</reference>
<dbReference type="EMBL" id="JAOPHQ010005997">
    <property type="protein sequence ID" value="KAK0133297.1"/>
    <property type="molecule type" value="Genomic_DNA"/>
</dbReference>
<dbReference type="AlphaFoldDB" id="A0AA47NR19"/>
<gene>
    <name evidence="4" type="primary">CR032</name>
    <name evidence="4" type="ORF">N1851_031181</name>
</gene>
<protein>
    <submittedName>
        <fullName evidence="4">UPF0729 protein C18orf32</fullName>
    </submittedName>
</protein>
<proteinExistence type="inferred from homology"/>
<dbReference type="PANTHER" id="PTHR13456">
    <property type="entry name" value="UPF0729 PROTEIN C18ORF32"/>
    <property type="match status" value="1"/>
</dbReference>
<evidence type="ECO:0000256" key="1">
    <source>
        <dbReference type="ARBA" id="ARBA00007959"/>
    </source>
</evidence>
<organism evidence="4 5">
    <name type="scientific">Merluccius polli</name>
    <name type="common">Benguela hake</name>
    <name type="synonym">Merluccius cadenati</name>
    <dbReference type="NCBI Taxonomy" id="89951"/>
    <lineage>
        <taxon>Eukaryota</taxon>
        <taxon>Metazoa</taxon>
        <taxon>Chordata</taxon>
        <taxon>Craniata</taxon>
        <taxon>Vertebrata</taxon>
        <taxon>Euteleostomi</taxon>
        <taxon>Actinopterygii</taxon>
        <taxon>Neopterygii</taxon>
        <taxon>Teleostei</taxon>
        <taxon>Neoteleostei</taxon>
        <taxon>Acanthomorphata</taxon>
        <taxon>Zeiogadaria</taxon>
        <taxon>Gadariae</taxon>
        <taxon>Gadiformes</taxon>
        <taxon>Gadoidei</taxon>
        <taxon>Merlucciidae</taxon>
        <taxon>Merluccius</taxon>
    </lineage>
</organism>
<comment type="similarity">
    <text evidence="1">Belongs to the UPF0729 family.</text>
</comment>